<dbReference type="GeneID" id="31773320"/>
<dbReference type="Pfam" id="PF04055">
    <property type="entry name" value="Radical_SAM"/>
    <property type="match status" value="1"/>
</dbReference>
<reference evidence="6 7" key="1">
    <citation type="submission" date="2017-05" db="EMBL/GenBank/DDBJ databases">
        <authorList>
            <person name="Varghese N."/>
            <person name="Submissions S."/>
        </authorList>
    </citation>
    <scope>NUCLEOTIDE SEQUENCE [LARGE SCALE GENOMIC DNA]</scope>
    <source>
        <strain evidence="6 7">MACB1020</strain>
    </source>
</reference>
<dbReference type="SFLD" id="SFLDS00029">
    <property type="entry name" value="Radical_SAM"/>
    <property type="match status" value="1"/>
</dbReference>
<evidence type="ECO:0000256" key="4">
    <source>
        <dbReference type="ARBA" id="ARBA00023014"/>
    </source>
</evidence>
<keyword evidence="7" id="KW-1185">Reference proteome</keyword>
<comment type="caution">
    <text evidence="6">The sequence shown here is derived from an EMBL/GenBank/DDBJ whole genome shotgun (WGS) entry which is preliminary data.</text>
</comment>
<evidence type="ECO:0000256" key="2">
    <source>
        <dbReference type="ARBA" id="ARBA00022723"/>
    </source>
</evidence>
<evidence type="ECO:0000259" key="5">
    <source>
        <dbReference type="PROSITE" id="PS51918"/>
    </source>
</evidence>
<dbReference type="Gene3D" id="3.20.20.70">
    <property type="entry name" value="Aldolase class I"/>
    <property type="match status" value="1"/>
</dbReference>
<keyword evidence="4" id="KW-0411">Iron-sulfur</keyword>
<dbReference type="SUPFAM" id="SSF102114">
    <property type="entry name" value="Radical SAM enzymes"/>
    <property type="match status" value="1"/>
</dbReference>
<dbReference type="SMART" id="SM00729">
    <property type="entry name" value="Elp3"/>
    <property type="match status" value="1"/>
</dbReference>
<feature type="domain" description="Radical SAM core" evidence="5">
    <location>
        <begin position="5"/>
        <end position="229"/>
    </location>
</feature>
<evidence type="ECO:0000313" key="6">
    <source>
        <dbReference type="EMBL" id="SMR92587.1"/>
    </source>
</evidence>
<evidence type="ECO:0000256" key="3">
    <source>
        <dbReference type="ARBA" id="ARBA00023004"/>
    </source>
</evidence>
<dbReference type="InterPro" id="IPR058240">
    <property type="entry name" value="rSAM_sf"/>
</dbReference>
<dbReference type="PANTHER" id="PTHR11228:SF7">
    <property type="entry name" value="PQQA PEPTIDE CYCLASE"/>
    <property type="match status" value="1"/>
</dbReference>
<evidence type="ECO:0000313" key="7">
    <source>
        <dbReference type="Proteomes" id="UP000196803"/>
    </source>
</evidence>
<name>A0ABY1S838_CALBS</name>
<dbReference type="InterPro" id="IPR006638">
    <property type="entry name" value="Elp3/MiaA/NifB-like_rSAM"/>
</dbReference>
<dbReference type="RefSeq" id="WP_015908345.1">
    <property type="nucleotide sequence ID" value="NZ_FUZJ01000001.1"/>
</dbReference>
<evidence type="ECO:0000256" key="1">
    <source>
        <dbReference type="ARBA" id="ARBA00022691"/>
    </source>
</evidence>
<dbReference type="SFLD" id="SFLDG01386">
    <property type="entry name" value="main_SPASM_domain-containing"/>
    <property type="match status" value="1"/>
</dbReference>
<gene>
    <name evidence="6" type="ORF">SAMN05216240_1097</name>
</gene>
<keyword evidence="1" id="KW-0949">S-adenosyl-L-methionine</keyword>
<keyword evidence="2" id="KW-0479">Metal-binding</keyword>
<dbReference type="PANTHER" id="PTHR11228">
    <property type="entry name" value="RADICAL SAM DOMAIN PROTEIN"/>
    <property type="match status" value="1"/>
</dbReference>
<sequence length="346" mass="39650">MNCNVPKPLIMSIDVTYKCTMRCLHCFNGSNENELEPELTDEELLYLADQIVDIMPNVICFCGGEPLIRREILYLCCEKIVKRTNGYTKVNVVTNGELVNNEVARNLRKAGFNLVQVSLDGAKPETHDWLRNKIGSFNKAVNAIKSLVEAGLYVGVAYTPTLKNIPEIDEAIKLCEQLGVCEFRVQPLMVMGRAKRNLNGYIPTYRDYQILATKLKQLQMQQIAKKGMNVEWGDPVDHLIRSNYRESGYNPFIGIDAYGYLRISPYLPLTFGNIRRHTILEYWNSGLSNVWSLPIVKWISKQIRATEDLDLSSKGFKEVYWEKSVDIDLIEDYISEVKPEQFFAKN</sequence>
<proteinExistence type="predicted"/>
<dbReference type="CDD" id="cd01335">
    <property type="entry name" value="Radical_SAM"/>
    <property type="match status" value="1"/>
</dbReference>
<protein>
    <submittedName>
        <fullName evidence="6">Radical SAM superfamily enzyme, MoaA/NifB/PqqE/SkfB family</fullName>
    </submittedName>
</protein>
<dbReference type="InterPro" id="IPR007197">
    <property type="entry name" value="rSAM"/>
</dbReference>
<dbReference type="PROSITE" id="PS51918">
    <property type="entry name" value="RADICAL_SAM"/>
    <property type="match status" value="1"/>
</dbReference>
<keyword evidence="3" id="KW-0408">Iron</keyword>
<dbReference type="InterPro" id="IPR050377">
    <property type="entry name" value="Radical_SAM_PqqE_MftC-like"/>
</dbReference>
<organism evidence="6 7">
    <name type="scientific">Caldicellulosiruptor bescii</name>
    <name type="common">Anaerocellum thermophilum</name>
    <dbReference type="NCBI Taxonomy" id="31899"/>
    <lineage>
        <taxon>Bacteria</taxon>
        <taxon>Bacillati</taxon>
        <taxon>Bacillota</taxon>
        <taxon>Bacillota incertae sedis</taxon>
        <taxon>Caldicellulosiruptorales</taxon>
        <taxon>Caldicellulosiruptoraceae</taxon>
        <taxon>Caldicellulosiruptor</taxon>
    </lineage>
</organism>
<dbReference type="Proteomes" id="UP000196803">
    <property type="component" value="Unassembled WGS sequence"/>
</dbReference>
<dbReference type="SFLD" id="SFLDG01067">
    <property type="entry name" value="SPASM/twitch_domain_containing"/>
    <property type="match status" value="1"/>
</dbReference>
<dbReference type="InterPro" id="IPR013785">
    <property type="entry name" value="Aldolase_TIM"/>
</dbReference>
<accession>A0ABY1S838</accession>
<dbReference type="EMBL" id="FXXC01000001">
    <property type="protein sequence ID" value="SMR92587.1"/>
    <property type="molecule type" value="Genomic_DNA"/>
</dbReference>